<comment type="caution">
    <text evidence="1">The sequence shown here is derived from an EMBL/GenBank/DDBJ whole genome shotgun (WGS) entry which is preliminary data.</text>
</comment>
<evidence type="ECO:0000313" key="1">
    <source>
        <dbReference type="EMBL" id="PSJ37950.1"/>
    </source>
</evidence>
<gene>
    <name evidence="1" type="ORF">C7I55_19780</name>
</gene>
<dbReference type="Proteomes" id="UP000241167">
    <property type="component" value="Unassembled WGS sequence"/>
</dbReference>
<dbReference type="EMBL" id="PXYI01000007">
    <property type="protein sequence ID" value="PSJ37950.1"/>
    <property type="molecule type" value="Genomic_DNA"/>
</dbReference>
<organism evidence="1 2">
    <name type="scientific">Allosphingosinicella deserti</name>
    <dbReference type="NCBI Taxonomy" id="2116704"/>
    <lineage>
        <taxon>Bacteria</taxon>
        <taxon>Pseudomonadati</taxon>
        <taxon>Pseudomonadota</taxon>
        <taxon>Alphaproteobacteria</taxon>
        <taxon>Sphingomonadales</taxon>
        <taxon>Sphingomonadaceae</taxon>
        <taxon>Allosphingosinicella</taxon>
    </lineage>
</organism>
<proteinExistence type="predicted"/>
<reference evidence="1 2" key="1">
    <citation type="submission" date="2018-03" db="EMBL/GenBank/DDBJ databases">
        <title>The draft genome of Sphingosinicella sp. GL-C-18.</title>
        <authorList>
            <person name="Liu L."/>
            <person name="Li L."/>
            <person name="Liang L."/>
            <person name="Zhang X."/>
            <person name="Wang T."/>
        </authorList>
    </citation>
    <scope>NUCLEOTIDE SEQUENCE [LARGE SCALE GENOMIC DNA]</scope>
    <source>
        <strain evidence="1 2">GL-C-18</strain>
    </source>
</reference>
<dbReference type="AlphaFoldDB" id="A0A2P7QJ41"/>
<protein>
    <submittedName>
        <fullName evidence="1">Uncharacterized protein</fullName>
    </submittedName>
</protein>
<evidence type="ECO:0000313" key="2">
    <source>
        <dbReference type="Proteomes" id="UP000241167"/>
    </source>
</evidence>
<sequence length="217" mass="24501">MLLSGVEINNFYPAATAGPGPGMCEARRFQITAWFSGSRVMETSEGKWLEPVYAVSGSLAPFPEERARDYRRRLEQACRQRSDTDRWFGAESDWFATAPERAYLGARLVDAVVAAARQQGKLPFSLQCRPYTFDSPYRPQRAADVRKTAASLNPRAILEVRACNDEPRRNCVGVELAKFPEHSPPIEYRWDLEIRFDATDGLMIKDVALADTHLLID</sequence>
<accession>A0A2P7QJ41</accession>
<name>A0A2P7QJ41_9SPHN</name>
<keyword evidence="2" id="KW-1185">Reference proteome</keyword>